<dbReference type="EMBL" id="UINC01047889">
    <property type="protein sequence ID" value="SVB57734.1"/>
    <property type="molecule type" value="Genomic_DNA"/>
</dbReference>
<organism evidence="1">
    <name type="scientific">marine metagenome</name>
    <dbReference type="NCBI Taxonomy" id="408172"/>
    <lineage>
        <taxon>unclassified sequences</taxon>
        <taxon>metagenomes</taxon>
        <taxon>ecological metagenomes</taxon>
    </lineage>
</organism>
<reference evidence="1" key="1">
    <citation type="submission" date="2018-05" db="EMBL/GenBank/DDBJ databases">
        <authorList>
            <person name="Lanie J.A."/>
            <person name="Ng W.-L."/>
            <person name="Kazmierczak K.M."/>
            <person name="Andrzejewski T.M."/>
            <person name="Davidsen T.M."/>
            <person name="Wayne K.J."/>
            <person name="Tettelin H."/>
            <person name="Glass J.I."/>
            <person name="Rusch D."/>
            <person name="Podicherti R."/>
            <person name="Tsui H.-C.T."/>
            <person name="Winkler M.E."/>
        </authorList>
    </citation>
    <scope>NUCLEOTIDE SEQUENCE</scope>
</reference>
<evidence type="ECO:0000313" key="1">
    <source>
        <dbReference type="EMBL" id="SVB57734.1"/>
    </source>
</evidence>
<dbReference type="AlphaFoldDB" id="A0A382F5W4"/>
<accession>A0A382F5W4</accession>
<gene>
    <name evidence="1" type="ORF">METZ01_LOCUS210588</name>
</gene>
<name>A0A382F5W4_9ZZZZ</name>
<proteinExistence type="predicted"/>
<sequence length="117" mass="12488">MAFPDAKSLRSQLLPNLTTQKEINAIELAIITATDSGTAYNVSVGGADVSIMTDTSAEGLAVAESYYTTWNAGANATDPSKLAEINSVIDYFTKLSYTIKVAVNTSTSTTLLWKVSW</sequence>
<protein>
    <submittedName>
        <fullName evidence="1">Uncharacterized protein</fullName>
    </submittedName>
</protein>